<dbReference type="PANTHER" id="PTHR46558">
    <property type="entry name" value="TRACRIPTIONAL REGULATORY PROTEIN-RELATED-RELATED"/>
    <property type="match status" value="1"/>
</dbReference>
<evidence type="ECO:0000256" key="1">
    <source>
        <dbReference type="ARBA" id="ARBA00023125"/>
    </source>
</evidence>
<feature type="domain" description="HTH cro/C1-type" evidence="2">
    <location>
        <begin position="7"/>
        <end position="62"/>
    </location>
</feature>
<proteinExistence type="predicted"/>
<name>A0A2U8DN07_9CLOT</name>
<dbReference type="InterPro" id="IPR001387">
    <property type="entry name" value="Cro/C1-type_HTH"/>
</dbReference>
<dbReference type="GO" id="GO:0003677">
    <property type="term" value="F:DNA binding"/>
    <property type="evidence" value="ECO:0007669"/>
    <property type="project" value="UniProtKB-KW"/>
</dbReference>
<gene>
    <name evidence="3" type="ORF">B9W14_06345</name>
</gene>
<dbReference type="RefSeq" id="WP_032077530.1">
    <property type="nucleotide sequence ID" value="NZ_CP020953.1"/>
</dbReference>
<evidence type="ECO:0000313" key="4">
    <source>
        <dbReference type="Proteomes" id="UP000244910"/>
    </source>
</evidence>
<dbReference type="KEGG" id="cdrk:B9W14_06345"/>
<organism evidence="3 4">
    <name type="scientific">Clostridium drakei</name>
    <dbReference type="NCBI Taxonomy" id="332101"/>
    <lineage>
        <taxon>Bacteria</taxon>
        <taxon>Bacillati</taxon>
        <taxon>Bacillota</taxon>
        <taxon>Clostridia</taxon>
        <taxon>Eubacteriales</taxon>
        <taxon>Clostridiaceae</taxon>
        <taxon>Clostridium</taxon>
    </lineage>
</organism>
<dbReference type="CDD" id="cd00093">
    <property type="entry name" value="HTH_XRE"/>
    <property type="match status" value="1"/>
</dbReference>
<dbReference type="Proteomes" id="UP000244910">
    <property type="component" value="Chromosome"/>
</dbReference>
<dbReference type="SMART" id="SM00530">
    <property type="entry name" value="HTH_XRE"/>
    <property type="match status" value="1"/>
</dbReference>
<dbReference type="EMBL" id="CP020953">
    <property type="protein sequence ID" value="AWI04129.1"/>
    <property type="molecule type" value="Genomic_DNA"/>
</dbReference>
<dbReference type="Pfam" id="PF01381">
    <property type="entry name" value="HTH_3"/>
    <property type="match status" value="1"/>
</dbReference>
<dbReference type="OrthoDB" id="9815805at2"/>
<dbReference type="InterPro" id="IPR010982">
    <property type="entry name" value="Lambda_DNA-bd_dom_sf"/>
</dbReference>
<keyword evidence="1" id="KW-0238">DNA-binding</keyword>
<protein>
    <submittedName>
        <fullName evidence="3">Transcriptional regulator</fullName>
    </submittedName>
</protein>
<dbReference type="SUPFAM" id="SSF47413">
    <property type="entry name" value="lambda repressor-like DNA-binding domains"/>
    <property type="match status" value="1"/>
</dbReference>
<evidence type="ECO:0000259" key="2">
    <source>
        <dbReference type="PROSITE" id="PS50943"/>
    </source>
</evidence>
<reference evidence="4" key="1">
    <citation type="submission" date="2017-04" db="EMBL/GenBank/DDBJ databases">
        <authorList>
            <person name="Song Y."/>
            <person name="Cho B.-K."/>
        </authorList>
    </citation>
    <scope>NUCLEOTIDE SEQUENCE [LARGE SCALE GENOMIC DNA]</scope>
    <source>
        <strain evidence="4">SL1</strain>
    </source>
</reference>
<keyword evidence="4" id="KW-1185">Reference proteome</keyword>
<dbReference type="Gene3D" id="1.10.260.40">
    <property type="entry name" value="lambda repressor-like DNA-binding domains"/>
    <property type="match status" value="1"/>
</dbReference>
<evidence type="ECO:0000313" key="3">
    <source>
        <dbReference type="EMBL" id="AWI04129.1"/>
    </source>
</evidence>
<dbReference type="PANTHER" id="PTHR46558:SF11">
    <property type="entry name" value="HTH-TYPE TRANSCRIPTIONAL REGULATOR XRE"/>
    <property type="match status" value="1"/>
</dbReference>
<dbReference type="PROSITE" id="PS50943">
    <property type="entry name" value="HTH_CROC1"/>
    <property type="match status" value="1"/>
</dbReference>
<accession>A0A2U8DN07</accession>
<sequence length="108" mass="12507">MNMNEKIRTRREELGFTLQQIGDYLGVSKATIQRYESGEIKNLKLESIEKLANILKVSPSYLMGWEENTKEQSNQIDTIAAHLEGKNITPQKMKLLEKYIDALFDDEE</sequence>
<dbReference type="AlphaFoldDB" id="A0A2U8DN07"/>